<reference evidence="1 2" key="2">
    <citation type="journal article" date="2022" name="Mol. Ecol. Resour.">
        <title>The genomes of chicory, endive, great burdock and yacon provide insights into Asteraceae paleo-polyploidization history and plant inulin production.</title>
        <authorList>
            <person name="Fan W."/>
            <person name="Wang S."/>
            <person name="Wang H."/>
            <person name="Wang A."/>
            <person name="Jiang F."/>
            <person name="Liu H."/>
            <person name="Zhao H."/>
            <person name="Xu D."/>
            <person name="Zhang Y."/>
        </authorList>
    </citation>
    <scope>NUCLEOTIDE SEQUENCE [LARGE SCALE GENOMIC DNA]</scope>
    <source>
        <strain evidence="2">cv. Yunnan</strain>
        <tissue evidence="1">Leaves</tissue>
    </source>
</reference>
<accession>A0ACB9A5Y4</accession>
<protein>
    <submittedName>
        <fullName evidence="1">Uncharacterized protein</fullName>
    </submittedName>
</protein>
<dbReference type="Proteomes" id="UP001056120">
    <property type="component" value="Linkage Group LG25"/>
</dbReference>
<name>A0ACB9A5Y4_9ASTR</name>
<reference evidence="2" key="1">
    <citation type="journal article" date="2022" name="Mol. Ecol. Resour.">
        <title>The genomes of chicory, endive, great burdock and yacon provide insights into Asteraceae palaeo-polyploidization history and plant inulin production.</title>
        <authorList>
            <person name="Fan W."/>
            <person name="Wang S."/>
            <person name="Wang H."/>
            <person name="Wang A."/>
            <person name="Jiang F."/>
            <person name="Liu H."/>
            <person name="Zhao H."/>
            <person name="Xu D."/>
            <person name="Zhang Y."/>
        </authorList>
    </citation>
    <scope>NUCLEOTIDE SEQUENCE [LARGE SCALE GENOMIC DNA]</scope>
    <source>
        <strain evidence="2">cv. Yunnan</strain>
    </source>
</reference>
<sequence length="176" mass="19423">MGTFANLSGDGFSNIVHATRQTKLNYAIAFVRGQHYLMNLTIANNEEVLATRQTKLNNAMACGLATISFGNGKLITSSPLPMASQILTPPFDAFIPCKPLLGGFLYPRFFNTLTTVYSLFSLTFQQTPYLHSSTFLYFRPHSPPSPNSIISIISSSRFPKYSPDCNLTYVIPGLII</sequence>
<evidence type="ECO:0000313" key="1">
    <source>
        <dbReference type="EMBL" id="KAI3705252.1"/>
    </source>
</evidence>
<dbReference type="EMBL" id="CM042042">
    <property type="protein sequence ID" value="KAI3705252.1"/>
    <property type="molecule type" value="Genomic_DNA"/>
</dbReference>
<keyword evidence="2" id="KW-1185">Reference proteome</keyword>
<comment type="caution">
    <text evidence="1">The sequence shown here is derived from an EMBL/GenBank/DDBJ whole genome shotgun (WGS) entry which is preliminary data.</text>
</comment>
<gene>
    <name evidence="1" type="ORF">L1987_75486</name>
</gene>
<evidence type="ECO:0000313" key="2">
    <source>
        <dbReference type="Proteomes" id="UP001056120"/>
    </source>
</evidence>
<organism evidence="1 2">
    <name type="scientific">Smallanthus sonchifolius</name>
    <dbReference type="NCBI Taxonomy" id="185202"/>
    <lineage>
        <taxon>Eukaryota</taxon>
        <taxon>Viridiplantae</taxon>
        <taxon>Streptophyta</taxon>
        <taxon>Embryophyta</taxon>
        <taxon>Tracheophyta</taxon>
        <taxon>Spermatophyta</taxon>
        <taxon>Magnoliopsida</taxon>
        <taxon>eudicotyledons</taxon>
        <taxon>Gunneridae</taxon>
        <taxon>Pentapetalae</taxon>
        <taxon>asterids</taxon>
        <taxon>campanulids</taxon>
        <taxon>Asterales</taxon>
        <taxon>Asteraceae</taxon>
        <taxon>Asteroideae</taxon>
        <taxon>Heliantheae alliance</taxon>
        <taxon>Millerieae</taxon>
        <taxon>Smallanthus</taxon>
    </lineage>
</organism>
<proteinExistence type="predicted"/>